<keyword evidence="3" id="KW-1185">Reference proteome</keyword>
<evidence type="ECO:0000313" key="2">
    <source>
        <dbReference type="EMBL" id="ORX55972.1"/>
    </source>
</evidence>
<dbReference type="EMBL" id="MCFH01000008">
    <property type="protein sequence ID" value="ORX55972.1"/>
    <property type="molecule type" value="Genomic_DNA"/>
</dbReference>
<reference evidence="1 3" key="1">
    <citation type="submission" date="2016-08" db="EMBL/GenBank/DDBJ databases">
        <title>Genomes of anaerobic fungi encode conserved fungal cellulosomes for biomass hydrolysis.</title>
        <authorList>
            <consortium name="DOE Joint Genome Institute"/>
            <person name="Haitjema C.H."/>
            <person name="Gilmore S.P."/>
            <person name="Henske J.K."/>
            <person name="Solomon K.V."/>
            <person name="De Groot R."/>
            <person name="Kuo A."/>
            <person name="Mondo S.J."/>
            <person name="Salamov A.A."/>
            <person name="Labutti K."/>
            <person name="Zhao Z."/>
            <person name="Chiniquy J."/>
            <person name="Barry K."/>
            <person name="Brewer H.M."/>
            <person name="Purvine S.O."/>
            <person name="Wright A.T."/>
            <person name="Boxma B."/>
            <person name="Van Alen T."/>
            <person name="Hackstein J.H."/>
            <person name="Baker S.E."/>
            <person name="Grigoriev I.V."/>
            <person name="O'Malley M.A."/>
        </authorList>
    </citation>
    <scope>NUCLEOTIDE SEQUENCE [LARGE SCALE GENOMIC DNA]</scope>
    <source>
        <strain evidence="1">Finn</strain>
        <strain evidence="3">finn</strain>
    </source>
</reference>
<dbReference type="GO" id="GO:0005829">
    <property type="term" value="C:cytosol"/>
    <property type="evidence" value="ECO:0007669"/>
    <property type="project" value="TreeGrafter"/>
</dbReference>
<organism evidence="1 3">
    <name type="scientific">Piromyces finnis</name>
    <dbReference type="NCBI Taxonomy" id="1754191"/>
    <lineage>
        <taxon>Eukaryota</taxon>
        <taxon>Fungi</taxon>
        <taxon>Fungi incertae sedis</taxon>
        <taxon>Chytridiomycota</taxon>
        <taxon>Chytridiomycota incertae sedis</taxon>
        <taxon>Neocallimastigomycetes</taxon>
        <taxon>Neocallimastigales</taxon>
        <taxon>Neocallimastigaceae</taxon>
        <taxon>Piromyces</taxon>
    </lineage>
</organism>
<proteinExistence type="predicted"/>
<accession>A0A1Y1U794</accession>
<dbReference type="PANTHER" id="PTHR14614:SF109">
    <property type="entry name" value="RIBOSOMAL LYSINE N-METHYLTRANSFERASE 5"/>
    <property type="match status" value="1"/>
</dbReference>
<dbReference type="EMBL" id="MCFH01000203">
    <property type="protein sequence ID" value="ORX33878.1"/>
    <property type="molecule type" value="Genomic_DNA"/>
</dbReference>
<reference evidence="1 3" key="2">
    <citation type="submission" date="2016-08" db="EMBL/GenBank/DDBJ databases">
        <title>Pervasive Adenine N6-methylation of Active Genes in Fungi.</title>
        <authorList>
            <consortium name="DOE Joint Genome Institute"/>
            <person name="Mondo S.J."/>
            <person name="Dannebaum R.O."/>
            <person name="Kuo R.C."/>
            <person name="Labutti K."/>
            <person name="Haridas S."/>
            <person name="Kuo A."/>
            <person name="Salamov A."/>
            <person name="Ahrendt S.R."/>
            <person name="Lipzen A."/>
            <person name="Sullivan W."/>
            <person name="Andreopoulos W.B."/>
            <person name="Clum A."/>
            <person name="Lindquist E."/>
            <person name="Daum C."/>
            <person name="Ramamoorthy G.K."/>
            <person name="Gryganskyi A."/>
            <person name="Culley D."/>
            <person name="Magnuson J.K."/>
            <person name="James T.Y."/>
            <person name="O'Malley M.A."/>
            <person name="Stajich J.E."/>
            <person name="Spatafora J.W."/>
            <person name="Visel A."/>
            <person name="Grigoriev I.V."/>
        </authorList>
    </citation>
    <scope>NUCLEOTIDE SEQUENCE [LARGE SCALE GENOMIC DNA]</scope>
    <source>
        <strain evidence="1">Finn</strain>
        <strain evidence="3">finn</strain>
    </source>
</reference>
<dbReference type="SUPFAM" id="SSF53335">
    <property type="entry name" value="S-adenosyl-L-methionine-dependent methyltransferases"/>
    <property type="match status" value="1"/>
</dbReference>
<protein>
    <recommendedName>
        <fullName evidence="4">S-adenosyl-L-methionine-dependent methyltransferase</fullName>
    </recommendedName>
</protein>
<evidence type="ECO:0000313" key="1">
    <source>
        <dbReference type="EMBL" id="ORX33878.1"/>
    </source>
</evidence>
<evidence type="ECO:0000313" key="3">
    <source>
        <dbReference type="Proteomes" id="UP000193719"/>
    </source>
</evidence>
<evidence type="ECO:0008006" key="4">
    <source>
        <dbReference type="Google" id="ProtNLM"/>
    </source>
</evidence>
<dbReference type="OrthoDB" id="407325at2759"/>
<sequence>MASTKHLAYIDYSFGNISIRIKQNQSSFLTGTTIWDASHVLSDYLNNIFRKKSNSISKPPLQGKYCLELGSGCGLTGILVTLLGANTIFTDRQDTLFILEDNVGSNIPNFSKTQKEFKNIDTTKELEGDNTTFAGQALVKELDWEQPVSKDIYDPETPDHIEYDYVLAADCVFNIEMLDPFINTLVHVCGPHTQAFVAMERRDADVINSFLTRVEERGFTWNRIPKSKLLKVDGVAGVVEVYKLRVKKTRK</sequence>
<gene>
    <name evidence="2" type="ORF">BCR36DRAFT_581133</name>
    <name evidence="1" type="ORF">BCR36DRAFT_588581</name>
</gene>
<dbReference type="GO" id="GO:0032991">
    <property type="term" value="C:protein-containing complex"/>
    <property type="evidence" value="ECO:0007669"/>
    <property type="project" value="TreeGrafter"/>
</dbReference>
<dbReference type="InterPro" id="IPR019410">
    <property type="entry name" value="Methyltransf_16"/>
</dbReference>
<dbReference type="InterPro" id="IPR029063">
    <property type="entry name" value="SAM-dependent_MTases_sf"/>
</dbReference>
<dbReference type="Proteomes" id="UP000193719">
    <property type="component" value="Unassembled WGS sequence"/>
</dbReference>
<dbReference type="AlphaFoldDB" id="A0A1Y1U794"/>
<dbReference type="Pfam" id="PF10294">
    <property type="entry name" value="Methyltransf_16"/>
    <property type="match status" value="1"/>
</dbReference>
<comment type="caution">
    <text evidence="1">The sequence shown here is derived from an EMBL/GenBank/DDBJ whole genome shotgun (WGS) entry which is preliminary data.</text>
</comment>
<dbReference type="Gene3D" id="3.40.50.150">
    <property type="entry name" value="Vaccinia Virus protein VP39"/>
    <property type="match status" value="1"/>
</dbReference>
<dbReference type="PANTHER" id="PTHR14614">
    <property type="entry name" value="HEPATOCELLULAR CARCINOMA-ASSOCIATED ANTIGEN"/>
    <property type="match status" value="1"/>
</dbReference>
<name>A0A1Y1U794_9FUNG</name>